<name>A0A5J4W3E4_9EUKA</name>
<reference evidence="1 2" key="1">
    <citation type="submission" date="2019-03" db="EMBL/GenBank/DDBJ databases">
        <title>Single cell metagenomics reveals metabolic interactions within the superorganism composed of flagellate Streblomastix strix and complex community of Bacteroidetes bacteria on its surface.</title>
        <authorList>
            <person name="Treitli S.C."/>
            <person name="Kolisko M."/>
            <person name="Husnik F."/>
            <person name="Keeling P."/>
            <person name="Hampl V."/>
        </authorList>
    </citation>
    <scope>NUCLEOTIDE SEQUENCE [LARGE SCALE GENOMIC DNA]</scope>
    <source>
        <strain evidence="1">ST1C</strain>
    </source>
</reference>
<gene>
    <name evidence="1" type="ORF">EZS28_015067</name>
</gene>
<organism evidence="1 2">
    <name type="scientific">Streblomastix strix</name>
    <dbReference type="NCBI Taxonomy" id="222440"/>
    <lineage>
        <taxon>Eukaryota</taxon>
        <taxon>Metamonada</taxon>
        <taxon>Preaxostyla</taxon>
        <taxon>Oxymonadida</taxon>
        <taxon>Streblomastigidae</taxon>
        <taxon>Streblomastix</taxon>
    </lineage>
</organism>
<dbReference type="AlphaFoldDB" id="A0A5J4W3E4"/>
<dbReference type="Proteomes" id="UP000324800">
    <property type="component" value="Unassembled WGS sequence"/>
</dbReference>
<protein>
    <submittedName>
        <fullName evidence="1">Uncharacterized protein</fullName>
    </submittedName>
</protein>
<evidence type="ECO:0000313" key="1">
    <source>
        <dbReference type="EMBL" id="KAA6389407.1"/>
    </source>
</evidence>
<sequence>MKIEPFTQYAGQIPFPALGSPVVRQLHLDEGIPVNSEEFGGHLQPEGQFDGVHVHESVGTVQSEQTVQFFSDQQEDGGQFAFELESQTQFEFGISFATQQAGHQPLPALGSPVLKHGQSEAHCSTEYSLEFVSQTQLYVTSSLTQKIGQITPARGSFVGKHGQPYVAW</sequence>
<comment type="caution">
    <text evidence="1">The sequence shown here is derived from an EMBL/GenBank/DDBJ whole genome shotgun (WGS) entry which is preliminary data.</text>
</comment>
<proteinExistence type="predicted"/>
<evidence type="ECO:0000313" key="2">
    <source>
        <dbReference type="Proteomes" id="UP000324800"/>
    </source>
</evidence>
<accession>A0A5J4W3E4</accession>
<dbReference type="EMBL" id="SNRW01003601">
    <property type="protein sequence ID" value="KAA6389407.1"/>
    <property type="molecule type" value="Genomic_DNA"/>
</dbReference>